<evidence type="ECO:0000259" key="8">
    <source>
        <dbReference type="PROSITE" id="PS51368"/>
    </source>
</evidence>
<dbReference type="GO" id="GO:0016747">
    <property type="term" value="F:acyltransferase activity, transferring groups other than amino-acyl groups"/>
    <property type="evidence" value="ECO:0007669"/>
    <property type="project" value="InterPro"/>
</dbReference>
<dbReference type="EMBL" id="CAMXCT010001553">
    <property type="protein sequence ID" value="CAI3991099.1"/>
    <property type="molecule type" value="Genomic_DNA"/>
</dbReference>
<evidence type="ECO:0000256" key="4">
    <source>
        <dbReference type="ARBA" id="ARBA00022596"/>
    </source>
</evidence>
<dbReference type="PANTHER" id="PTHR43440">
    <property type="entry name" value="UREASE"/>
    <property type="match status" value="1"/>
</dbReference>
<evidence type="ECO:0000256" key="3">
    <source>
        <dbReference type="ARBA" id="ARBA00012934"/>
    </source>
</evidence>
<feature type="transmembrane region" description="Helical" evidence="7">
    <location>
        <begin position="431"/>
        <end position="458"/>
    </location>
</feature>
<dbReference type="PROSITE" id="PS51368">
    <property type="entry name" value="UREASE_3"/>
    <property type="match status" value="1"/>
</dbReference>
<reference evidence="9" key="1">
    <citation type="submission" date="2022-10" db="EMBL/GenBank/DDBJ databases">
        <authorList>
            <person name="Chen Y."/>
            <person name="Dougan E. K."/>
            <person name="Chan C."/>
            <person name="Rhodes N."/>
            <person name="Thang M."/>
        </authorList>
    </citation>
    <scope>NUCLEOTIDE SEQUENCE</scope>
</reference>
<dbReference type="InterPro" id="IPR002656">
    <property type="entry name" value="Acyl_transf_3_dom"/>
</dbReference>
<dbReference type="InterPro" id="IPR017951">
    <property type="entry name" value="Urease_asu_c"/>
</dbReference>
<dbReference type="InterPro" id="IPR011059">
    <property type="entry name" value="Metal-dep_hydrolase_composite"/>
</dbReference>
<dbReference type="SUPFAM" id="SSF51338">
    <property type="entry name" value="Composite domain of metallo-dependent hydrolases"/>
    <property type="match status" value="1"/>
</dbReference>
<feature type="binding site" evidence="5">
    <location>
        <position position="117"/>
    </location>
    <ligand>
        <name>substrate</name>
    </ligand>
</feature>
<dbReference type="GO" id="GO:0009039">
    <property type="term" value="F:urease activity"/>
    <property type="evidence" value="ECO:0007669"/>
    <property type="project" value="UniProtKB-EC"/>
</dbReference>
<evidence type="ECO:0000313" key="11">
    <source>
        <dbReference type="Proteomes" id="UP001152797"/>
    </source>
</evidence>
<dbReference type="EC" id="3.5.1.5" evidence="3"/>
<keyword evidence="7" id="KW-0812">Transmembrane</keyword>
<comment type="pathway">
    <text evidence="2">Nitrogen metabolism; urea degradation; CO(2) and NH(3) from urea (urease route): step 1/1.</text>
</comment>
<dbReference type="GO" id="GO:0016151">
    <property type="term" value="F:nickel cation binding"/>
    <property type="evidence" value="ECO:0007669"/>
    <property type="project" value="InterPro"/>
</dbReference>
<dbReference type="InterPro" id="IPR032466">
    <property type="entry name" value="Metal_Hydrolase"/>
</dbReference>
<dbReference type="Proteomes" id="UP001152797">
    <property type="component" value="Unassembled WGS sequence"/>
</dbReference>
<feature type="transmembrane region" description="Helical" evidence="7">
    <location>
        <begin position="350"/>
        <end position="369"/>
    </location>
</feature>
<dbReference type="PROSITE" id="PS00145">
    <property type="entry name" value="UREASE_2"/>
    <property type="match status" value="1"/>
</dbReference>
<dbReference type="InterPro" id="IPR005848">
    <property type="entry name" value="Urease_asu"/>
</dbReference>
<proteinExistence type="inferred from homology"/>
<comment type="cofactor">
    <cofactor evidence="1">
        <name>Ni cation</name>
        <dbReference type="ChEBI" id="CHEBI:25516"/>
    </cofactor>
</comment>
<dbReference type="Pfam" id="PF01757">
    <property type="entry name" value="Acyl_transf_3"/>
    <property type="match status" value="1"/>
</dbReference>
<comment type="similarity">
    <text evidence="6">Belongs to the metallo-dependent hydrolases superfamily. Urease alpha subunit family.</text>
</comment>
<evidence type="ECO:0000256" key="1">
    <source>
        <dbReference type="ARBA" id="ARBA00001948"/>
    </source>
</evidence>
<dbReference type="NCBIfam" id="NF009686">
    <property type="entry name" value="PRK13207.1"/>
    <property type="match status" value="1"/>
</dbReference>
<dbReference type="Gene3D" id="3.20.20.140">
    <property type="entry name" value="Metal-dependent hydrolases"/>
    <property type="match status" value="3"/>
</dbReference>
<dbReference type="EMBL" id="CAMXCT030001553">
    <property type="protein sequence ID" value="CAL4778411.1"/>
    <property type="molecule type" value="Genomic_DNA"/>
</dbReference>
<dbReference type="InterPro" id="IPR017950">
    <property type="entry name" value="Urease_AS"/>
</dbReference>
<feature type="transmembrane region" description="Helical" evidence="7">
    <location>
        <begin position="402"/>
        <end position="424"/>
    </location>
</feature>
<reference evidence="10 11" key="2">
    <citation type="submission" date="2024-05" db="EMBL/GenBank/DDBJ databases">
        <authorList>
            <person name="Chen Y."/>
            <person name="Shah S."/>
            <person name="Dougan E. K."/>
            <person name="Thang M."/>
            <person name="Chan C."/>
        </authorList>
    </citation>
    <scope>NUCLEOTIDE SEQUENCE [LARGE SCALE GENOMIC DNA]</scope>
</reference>
<dbReference type="PRINTS" id="PR01752">
    <property type="entry name" value="UREASE"/>
</dbReference>
<keyword evidence="11" id="KW-1185">Reference proteome</keyword>
<accession>A0A9P1FVH4</accession>
<evidence type="ECO:0000313" key="9">
    <source>
        <dbReference type="EMBL" id="CAI3991099.1"/>
    </source>
</evidence>
<dbReference type="Pfam" id="PF01979">
    <property type="entry name" value="Amidohydro_1"/>
    <property type="match status" value="2"/>
</dbReference>
<organism evidence="9">
    <name type="scientific">Cladocopium goreaui</name>
    <dbReference type="NCBI Taxonomy" id="2562237"/>
    <lineage>
        <taxon>Eukaryota</taxon>
        <taxon>Sar</taxon>
        <taxon>Alveolata</taxon>
        <taxon>Dinophyceae</taxon>
        <taxon>Suessiales</taxon>
        <taxon>Symbiodiniaceae</taxon>
        <taxon>Cladocopium</taxon>
    </lineage>
</organism>
<evidence type="ECO:0000313" key="10">
    <source>
        <dbReference type="EMBL" id="CAL4778411.1"/>
    </source>
</evidence>
<keyword evidence="4" id="KW-0533">Nickel</keyword>
<gene>
    <name evidence="9" type="ORF">C1SCF055_LOCUS18031</name>
</gene>
<dbReference type="SUPFAM" id="SSF51556">
    <property type="entry name" value="Metallo-dependent hydrolases"/>
    <property type="match status" value="2"/>
</dbReference>
<evidence type="ECO:0000256" key="7">
    <source>
        <dbReference type="SAM" id="Phobius"/>
    </source>
</evidence>
<dbReference type="OrthoDB" id="447454at2759"/>
<comment type="caution">
    <text evidence="9">The sequence shown here is derived from an EMBL/GenBank/DDBJ whole genome shotgun (WGS) entry which is preliminary data.</text>
</comment>
<dbReference type="PANTHER" id="PTHR43440:SF1">
    <property type="entry name" value="UREASE"/>
    <property type="match status" value="1"/>
</dbReference>
<dbReference type="InterPro" id="IPR006680">
    <property type="entry name" value="Amidohydro-rel"/>
</dbReference>
<dbReference type="InterPro" id="IPR029754">
    <property type="entry name" value="Urease_Ni-bd"/>
</dbReference>
<dbReference type="EMBL" id="CAMXCT020001553">
    <property type="protein sequence ID" value="CAL1144474.1"/>
    <property type="molecule type" value="Genomic_DNA"/>
</dbReference>
<evidence type="ECO:0000256" key="2">
    <source>
        <dbReference type="ARBA" id="ARBA00004897"/>
    </source>
</evidence>
<keyword evidence="7" id="KW-0472">Membrane</keyword>
<dbReference type="PROSITE" id="PS01120">
    <property type="entry name" value="UREASE_1"/>
    <property type="match status" value="1"/>
</dbReference>
<protein>
    <recommendedName>
        <fullName evidence="3">urease</fullName>
        <ecNumber evidence="3">3.5.1.5</ecNumber>
    </recommendedName>
</protein>
<keyword evidence="7" id="KW-1133">Transmembrane helix</keyword>
<name>A0A9P1FVH4_9DINO</name>
<evidence type="ECO:0000256" key="5">
    <source>
        <dbReference type="PROSITE-ProRule" id="PRU00700"/>
    </source>
</evidence>
<feature type="active site" description="Proton donor" evidence="5">
    <location>
        <position position="218"/>
    </location>
</feature>
<dbReference type="AlphaFoldDB" id="A0A9P1FVH4"/>
<feature type="domain" description="Urease" evidence="8">
    <location>
        <begin position="27"/>
        <end position="944"/>
    </location>
</feature>
<feature type="transmembrane region" description="Helical" evidence="7">
    <location>
        <begin position="599"/>
        <end position="620"/>
    </location>
</feature>
<keyword evidence="5" id="KW-0378">Hydrolase</keyword>
<evidence type="ECO:0000256" key="6">
    <source>
        <dbReference type="RuleBase" id="RU004158"/>
    </source>
</evidence>
<feature type="transmembrane region" description="Helical" evidence="7">
    <location>
        <begin position="527"/>
        <end position="546"/>
    </location>
</feature>
<dbReference type="InterPro" id="IPR050112">
    <property type="entry name" value="Urease_alpha_subunit"/>
</dbReference>
<sequence length="944" mass="102634">MDKVSDGMVVGVTTEAIAGEGMIVTAGGLDMHVHWICPQQIDDAIASGLTTMYGGGTGPATGTNATTCTPAPSQVAMMLQATDTYPLNFGFSGKGNTSDPTGLKEVIKAGAAGLKLHEDWGTTPAVIDTALTFADENDIAITIHTDTINESGFVDDSIAAMKGRTIHTYHTEGAGGGHAPDIIKVCGLPNVLPSSTNPTRPFTTNTMEEHLDMLMVCHHLNKNIPEDVAFAESRIRGETIAAEASSTAARRHAVDATARPAADCESDLQLQKLCYVASARFLASLWIVCGHFAPRLEETAFTVVRHRGNAAVNFFVLTSGFVTHWAYADRLTSCDAGELRRFFVRRMGRVVLTTWVAMLLGLSVLLVQLRGDMPDLGHVLRCFLFLETWRDPIDWCPNGQTWTVAALLPSWLLYPMTLQVILVLRETGRAALFLGAFILVVLSVGPLAVVFCHQGFWLTNTQGIWSYIWPPSQIADFALGAVAADIARGGNGSGKLADGCMLLVGLCCFLVPSSGAREGWEPFFGHALGPLFAAFLASAAPAPAGCQSLVVRLLRHEALVALGEFSFEVYLFQYPIHELFVAAGDISGAFSMRNPTGAYNNNSCGFVIFVFWLWLFAGLYCRFIEVHLVNWLRHVTDPKKDENNQKNYAKDCVKDYEEMKLHLVLNTSKDENMSRMSPSELVIASLPLAVKITEPMRAKMGRQTASSTSLLPGLLFPSEENEMNLRDEECLKSFAKNSKAAMGRVGEVICRTWQTAAKMKSQRGSLPEDTDNDNTRIKRYIAKYTINPALAHGMAHAIGSLEVGKLADICLWNPAFFGSKPEMVIKGGTIAWAQMGDPNASIPTPQPVLMRPMFGSFGKAVGSTCMSFVSKDAAQEPSVLEYGLQKQIEAVKGTRSVQKKDMILNDATPEISVNPETFEVTADGEKLTCEPVDSVPLARKYFLF</sequence>